<dbReference type="EMBL" id="DTFF01000024">
    <property type="protein sequence ID" value="HGI87390.1"/>
    <property type="molecule type" value="Genomic_DNA"/>
</dbReference>
<proteinExistence type="inferred from homology"/>
<dbReference type="AlphaFoldDB" id="A0A7C4FH41"/>
<dbReference type="Gene3D" id="3.30.2170.10">
    <property type="entry name" value="archaeoglobus fulgidus dsm 4304 superfamily"/>
    <property type="match status" value="1"/>
</dbReference>
<dbReference type="Pfam" id="PF01949">
    <property type="entry name" value="Endo_dU"/>
    <property type="match status" value="1"/>
</dbReference>
<accession>A0A7C4FH41</accession>
<sequence>MYHNCFLGLDDGYFDITLKKHAHKGETYLVAVITCPWTVSDILVDLITVDGLEGTKKALEMIEHALSLYAINAVFLDGVTYAGFNIINPFKIFNVLGTPIITIFRHDLELDKVFMALKKHFNDHMYRYSVIEQVYNLSREVFINDSKIRYAAIGIPTNIAIYILKVLCRFYAYPYPLHVADKVASLLGRIKFRSFNK</sequence>
<dbReference type="PIRSF" id="PIRSF006380">
    <property type="entry name" value="UCP006380"/>
    <property type="match status" value="1"/>
</dbReference>
<comment type="similarity">
    <text evidence="1">Belongs to the UPF0215 family.</text>
</comment>
<protein>
    <recommendedName>
        <fullName evidence="1">UPF0215 protein ENV14_03235</fullName>
    </recommendedName>
</protein>
<dbReference type="PANTHER" id="PTHR39518:SF2">
    <property type="entry name" value="UPF0215 PROTEIN MJ1150"/>
    <property type="match status" value="1"/>
</dbReference>
<comment type="caution">
    <text evidence="2">The sequence shown here is derived from an EMBL/GenBank/DDBJ whole genome shotgun (WGS) entry which is preliminary data.</text>
</comment>
<organism evidence="2">
    <name type="scientific">Ignisphaera aggregans</name>
    <dbReference type="NCBI Taxonomy" id="334771"/>
    <lineage>
        <taxon>Archaea</taxon>
        <taxon>Thermoproteota</taxon>
        <taxon>Thermoprotei</taxon>
        <taxon>Desulfurococcales</taxon>
        <taxon>Desulfurococcaceae</taxon>
        <taxon>Ignisphaera</taxon>
    </lineage>
</organism>
<evidence type="ECO:0000313" key="2">
    <source>
        <dbReference type="EMBL" id="HGI87390.1"/>
    </source>
</evidence>
<dbReference type="InterPro" id="IPR002802">
    <property type="entry name" value="Endo_dU"/>
</dbReference>
<reference evidence="2" key="1">
    <citation type="journal article" date="2020" name="mSystems">
        <title>Genome- and Community-Level Interaction Insights into Carbon Utilization and Element Cycling Functions of Hydrothermarchaeota in Hydrothermal Sediment.</title>
        <authorList>
            <person name="Zhou Z."/>
            <person name="Liu Y."/>
            <person name="Xu W."/>
            <person name="Pan J."/>
            <person name="Luo Z.H."/>
            <person name="Li M."/>
        </authorList>
    </citation>
    <scope>NUCLEOTIDE SEQUENCE [LARGE SCALE GENOMIC DNA]</scope>
    <source>
        <strain evidence="2">SpSt-732</strain>
    </source>
</reference>
<name>A0A7C4FH41_9CREN</name>
<dbReference type="HAMAP" id="MF_00582">
    <property type="entry name" value="UPF0215"/>
    <property type="match status" value="1"/>
</dbReference>
<gene>
    <name evidence="2" type="ORF">ENV14_03235</name>
</gene>
<dbReference type="PANTHER" id="PTHR39518">
    <property type="entry name" value="UPF0215 PROTEIN MJ1150"/>
    <property type="match status" value="1"/>
</dbReference>
<evidence type="ECO:0000256" key="1">
    <source>
        <dbReference type="HAMAP-Rule" id="MF_00582"/>
    </source>
</evidence>